<keyword evidence="9" id="KW-1185">Reference proteome</keyword>
<dbReference type="SMART" id="SM00448">
    <property type="entry name" value="REC"/>
    <property type="match status" value="1"/>
</dbReference>
<dbReference type="InterPro" id="IPR000792">
    <property type="entry name" value="Tscrpt_reg_LuxR_C"/>
</dbReference>
<evidence type="ECO:0000313" key="9">
    <source>
        <dbReference type="Proteomes" id="UP000226079"/>
    </source>
</evidence>
<dbReference type="Proteomes" id="UP000226079">
    <property type="component" value="Unassembled WGS sequence"/>
</dbReference>
<dbReference type="CDD" id="cd06170">
    <property type="entry name" value="LuxR_C_like"/>
    <property type="match status" value="1"/>
</dbReference>
<dbReference type="Pfam" id="PF00196">
    <property type="entry name" value="GerE"/>
    <property type="match status" value="1"/>
</dbReference>
<dbReference type="CDD" id="cd17535">
    <property type="entry name" value="REC_NarL-like"/>
    <property type="match status" value="1"/>
</dbReference>
<proteinExistence type="predicted"/>
<name>A0A2A9CPC1_9ACTN</name>
<gene>
    <name evidence="8" type="ORF">ATK74_0776</name>
</gene>
<evidence type="ECO:0000256" key="5">
    <source>
        <dbReference type="PROSITE-ProRule" id="PRU00169"/>
    </source>
</evidence>
<dbReference type="PROSITE" id="PS50110">
    <property type="entry name" value="RESPONSE_REGULATORY"/>
    <property type="match status" value="1"/>
</dbReference>
<dbReference type="PRINTS" id="PR00038">
    <property type="entry name" value="HTHLUXR"/>
</dbReference>
<keyword evidence="4" id="KW-0804">Transcription</keyword>
<keyword evidence="2" id="KW-0805">Transcription regulation</keyword>
<evidence type="ECO:0000256" key="3">
    <source>
        <dbReference type="ARBA" id="ARBA00023125"/>
    </source>
</evidence>
<dbReference type="Gene3D" id="3.40.50.2300">
    <property type="match status" value="1"/>
</dbReference>
<dbReference type="PROSITE" id="PS50043">
    <property type="entry name" value="HTH_LUXR_2"/>
    <property type="match status" value="1"/>
</dbReference>
<protein>
    <submittedName>
        <fullName evidence="8">LuxR family two component transcriptional regulator</fullName>
    </submittedName>
</protein>
<accession>A0A2A9CPC1</accession>
<dbReference type="InterPro" id="IPR011006">
    <property type="entry name" value="CheY-like_superfamily"/>
</dbReference>
<dbReference type="EMBL" id="PDJC01000001">
    <property type="protein sequence ID" value="PFG16243.1"/>
    <property type="molecule type" value="Genomic_DNA"/>
</dbReference>
<dbReference type="PANTHER" id="PTHR43214">
    <property type="entry name" value="TWO-COMPONENT RESPONSE REGULATOR"/>
    <property type="match status" value="1"/>
</dbReference>
<dbReference type="SUPFAM" id="SSF46894">
    <property type="entry name" value="C-terminal effector domain of the bipartite response regulators"/>
    <property type="match status" value="1"/>
</dbReference>
<evidence type="ECO:0000256" key="4">
    <source>
        <dbReference type="ARBA" id="ARBA00023163"/>
    </source>
</evidence>
<dbReference type="InterPro" id="IPR016032">
    <property type="entry name" value="Sig_transdc_resp-reg_C-effctor"/>
</dbReference>
<dbReference type="GO" id="GO:0000160">
    <property type="term" value="P:phosphorelay signal transduction system"/>
    <property type="evidence" value="ECO:0007669"/>
    <property type="project" value="InterPro"/>
</dbReference>
<dbReference type="GO" id="GO:0003677">
    <property type="term" value="F:DNA binding"/>
    <property type="evidence" value="ECO:0007669"/>
    <property type="project" value="UniProtKB-KW"/>
</dbReference>
<sequence length="216" mass="22979">MIRVAIVDDDAMVLTGLRMIFGGPVDIEVVGQAGDGASALAVLDQLEVDVLLLDIRMPGMDGLATLAALAERPRRPKVIVLTTFNTDDYVLRALALGAEGFLLKDADPERLVDAVRRVHAGEPMLAPEVTSALIAVATKAPQANTVASTELNSLTPREREVAVLVARGMTNSQIATRLQMSLATVKANLTRVFTKLGVDNRVSVAMVVRDSEARPG</sequence>
<reference evidence="8 9" key="1">
    <citation type="submission" date="2017-10" db="EMBL/GenBank/DDBJ databases">
        <title>Sequencing the genomes of 1000 actinobacteria strains.</title>
        <authorList>
            <person name="Klenk H.-P."/>
        </authorList>
    </citation>
    <scope>NUCLEOTIDE SEQUENCE [LARGE SCALE GENOMIC DNA]</scope>
    <source>
        <strain evidence="8 9">DSM 15597</strain>
    </source>
</reference>
<keyword evidence="3" id="KW-0238">DNA-binding</keyword>
<feature type="domain" description="HTH luxR-type" evidence="6">
    <location>
        <begin position="147"/>
        <end position="212"/>
    </location>
</feature>
<dbReference type="Pfam" id="PF00072">
    <property type="entry name" value="Response_reg"/>
    <property type="match status" value="1"/>
</dbReference>
<dbReference type="SMART" id="SM00421">
    <property type="entry name" value="HTH_LUXR"/>
    <property type="match status" value="1"/>
</dbReference>
<feature type="modified residue" description="4-aspartylphosphate" evidence="5">
    <location>
        <position position="54"/>
    </location>
</feature>
<dbReference type="InterPro" id="IPR058245">
    <property type="entry name" value="NreC/VraR/RcsB-like_REC"/>
</dbReference>
<organism evidence="8 9">
    <name type="scientific">Propionicimonas paludicola</name>
    <dbReference type="NCBI Taxonomy" id="185243"/>
    <lineage>
        <taxon>Bacteria</taxon>
        <taxon>Bacillati</taxon>
        <taxon>Actinomycetota</taxon>
        <taxon>Actinomycetes</taxon>
        <taxon>Propionibacteriales</taxon>
        <taxon>Nocardioidaceae</taxon>
        <taxon>Propionicimonas</taxon>
    </lineage>
</organism>
<keyword evidence="1 5" id="KW-0597">Phosphoprotein</keyword>
<comment type="caution">
    <text evidence="8">The sequence shown here is derived from an EMBL/GenBank/DDBJ whole genome shotgun (WGS) entry which is preliminary data.</text>
</comment>
<dbReference type="InterPro" id="IPR039420">
    <property type="entry name" value="WalR-like"/>
</dbReference>
<dbReference type="PROSITE" id="PS00622">
    <property type="entry name" value="HTH_LUXR_1"/>
    <property type="match status" value="1"/>
</dbReference>
<evidence type="ECO:0000256" key="1">
    <source>
        <dbReference type="ARBA" id="ARBA00022553"/>
    </source>
</evidence>
<evidence type="ECO:0000259" key="6">
    <source>
        <dbReference type="PROSITE" id="PS50043"/>
    </source>
</evidence>
<dbReference type="GO" id="GO:0006355">
    <property type="term" value="P:regulation of DNA-templated transcription"/>
    <property type="evidence" value="ECO:0007669"/>
    <property type="project" value="InterPro"/>
</dbReference>
<dbReference type="OrthoDB" id="9808843at2"/>
<dbReference type="RefSeq" id="WP_098459800.1">
    <property type="nucleotide sequence ID" value="NZ_PDJC01000001.1"/>
</dbReference>
<evidence type="ECO:0000256" key="2">
    <source>
        <dbReference type="ARBA" id="ARBA00023015"/>
    </source>
</evidence>
<evidence type="ECO:0000259" key="7">
    <source>
        <dbReference type="PROSITE" id="PS50110"/>
    </source>
</evidence>
<evidence type="ECO:0000313" key="8">
    <source>
        <dbReference type="EMBL" id="PFG16243.1"/>
    </source>
</evidence>
<feature type="domain" description="Response regulatory" evidence="7">
    <location>
        <begin position="3"/>
        <end position="119"/>
    </location>
</feature>
<dbReference type="InterPro" id="IPR001789">
    <property type="entry name" value="Sig_transdc_resp-reg_receiver"/>
</dbReference>
<dbReference type="AlphaFoldDB" id="A0A2A9CPC1"/>
<dbReference type="SUPFAM" id="SSF52172">
    <property type="entry name" value="CheY-like"/>
    <property type="match status" value="1"/>
</dbReference>
<dbReference type="PANTHER" id="PTHR43214:SF24">
    <property type="entry name" value="TRANSCRIPTIONAL REGULATORY PROTEIN NARL-RELATED"/>
    <property type="match status" value="1"/>
</dbReference>